<feature type="compositionally biased region" description="Basic residues" evidence="1">
    <location>
        <begin position="79"/>
        <end position="88"/>
    </location>
</feature>
<feature type="region of interest" description="Disordered" evidence="1">
    <location>
        <begin position="169"/>
        <end position="329"/>
    </location>
</feature>
<dbReference type="GeneID" id="19180584"/>
<dbReference type="VEuPathDB" id="FungiDB:A1O7_06003"/>
<dbReference type="HOGENOM" id="CLU_612491_0_0_1"/>
<dbReference type="AlphaFoldDB" id="W9W237"/>
<accession>W9W237</accession>
<feature type="region of interest" description="Disordered" evidence="1">
    <location>
        <begin position="51"/>
        <end position="112"/>
    </location>
</feature>
<gene>
    <name evidence="2" type="ORF">A1O7_06003</name>
</gene>
<feature type="compositionally biased region" description="Acidic residues" evidence="1">
    <location>
        <begin position="207"/>
        <end position="217"/>
    </location>
</feature>
<feature type="compositionally biased region" description="Basic and acidic residues" evidence="1">
    <location>
        <begin position="89"/>
        <end position="112"/>
    </location>
</feature>
<feature type="region of interest" description="Disordered" evidence="1">
    <location>
        <begin position="26"/>
        <end position="45"/>
    </location>
</feature>
<dbReference type="RefSeq" id="XP_007758199.1">
    <property type="nucleotide sequence ID" value="XM_007760009.1"/>
</dbReference>
<sequence length="435" mass="49212">MFREPEELAVDEAAAKLDRIAAAGRSTIRRESTTRPRRFSSSRSLIDHILGSRREAALSENNPSRPSREQELDAELGRLRRQRQRARVHQRDREIARRIGTDNLRPEPESRSDVDVDLLSRLRTDFGTATRDELHPEFALDTLLPNTQESISQHLPRPSRESGLRFEVGATSQSNSQHSRPPRMPARRSTPPGSRRARRSYRPSFADPEEEDDEENENDYHSGSESLRPERIPEDGPITSPPPERQDGPYPPLRRVNHFSPRPWENPASRFDGLGDRNRSPGPTNDEPVEENWANLLSTMEPARSSTATSFMSTRSDSRNGSNRSSQATTMTTSFGEIGGDESCDLDLPSGITEDDVREIRARHGRLPRDLDRNLVGTEGVMRQGPPRDISRGNDRTLELELFGVILERMQRREEIPDEWWAAVGLSPDVVRGSA</sequence>
<dbReference type="OrthoDB" id="3946700at2759"/>
<feature type="compositionally biased region" description="Polar residues" evidence="1">
    <location>
        <begin position="170"/>
        <end position="179"/>
    </location>
</feature>
<dbReference type="Proteomes" id="UP000019473">
    <property type="component" value="Unassembled WGS sequence"/>
</dbReference>
<keyword evidence="3" id="KW-1185">Reference proteome</keyword>
<proteinExistence type="predicted"/>
<evidence type="ECO:0000256" key="1">
    <source>
        <dbReference type="SAM" id="MobiDB-lite"/>
    </source>
</evidence>
<evidence type="ECO:0000313" key="2">
    <source>
        <dbReference type="EMBL" id="EXJ58576.1"/>
    </source>
</evidence>
<reference evidence="2 3" key="1">
    <citation type="submission" date="2013-03" db="EMBL/GenBank/DDBJ databases">
        <title>The Genome Sequence of Cladophialophora yegresii CBS 114405.</title>
        <authorList>
            <consortium name="The Broad Institute Genomics Platform"/>
            <person name="Cuomo C."/>
            <person name="de Hoog S."/>
            <person name="Gorbushina A."/>
            <person name="Walker B."/>
            <person name="Young S.K."/>
            <person name="Zeng Q."/>
            <person name="Gargeya S."/>
            <person name="Fitzgerald M."/>
            <person name="Haas B."/>
            <person name="Abouelleil A."/>
            <person name="Allen A.W."/>
            <person name="Alvarado L."/>
            <person name="Arachchi H.M."/>
            <person name="Berlin A.M."/>
            <person name="Chapman S.B."/>
            <person name="Gainer-Dewar J."/>
            <person name="Goldberg J."/>
            <person name="Griggs A."/>
            <person name="Gujja S."/>
            <person name="Hansen M."/>
            <person name="Howarth C."/>
            <person name="Imamovic A."/>
            <person name="Ireland A."/>
            <person name="Larimer J."/>
            <person name="McCowan C."/>
            <person name="Murphy C."/>
            <person name="Pearson M."/>
            <person name="Poon T.W."/>
            <person name="Priest M."/>
            <person name="Roberts A."/>
            <person name="Saif S."/>
            <person name="Shea T."/>
            <person name="Sisk P."/>
            <person name="Sykes S."/>
            <person name="Wortman J."/>
            <person name="Nusbaum C."/>
            <person name="Birren B."/>
        </authorList>
    </citation>
    <scope>NUCLEOTIDE SEQUENCE [LARGE SCALE GENOMIC DNA]</scope>
    <source>
        <strain evidence="2 3">CBS 114405</strain>
    </source>
</reference>
<dbReference type="eggNOG" id="ENOG502SQAM">
    <property type="taxonomic scope" value="Eukaryota"/>
</dbReference>
<feature type="compositionally biased region" description="Low complexity" evidence="1">
    <location>
        <begin position="313"/>
        <end position="326"/>
    </location>
</feature>
<name>W9W237_9EURO</name>
<evidence type="ECO:0000313" key="3">
    <source>
        <dbReference type="Proteomes" id="UP000019473"/>
    </source>
</evidence>
<feature type="compositionally biased region" description="Basic and acidic residues" evidence="1">
    <location>
        <begin position="66"/>
        <end position="78"/>
    </location>
</feature>
<protein>
    <submittedName>
        <fullName evidence="2">Uncharacterized protein</fullName>
    </submittedName>
</protein>
<organism evidence="2 3">
    <name type="scientific">Cladophialophora yegresii CBS 114405</name>
    <dbReference type="NCBI Taxonomy" id="1182544"/>
    <lineage>
        <taxon>Eukaryota</taxon>
        <taxon>Fungi</taxon>
        <taxon>Dikarya</taxon>
        <taxon>Ascomycota</taxon>
        <taxon>Pezizomycotina</taxon>
        <taxon>Eurotiomycetes</taxon>
        <taxon>Chaetothyriomycetidae</taxon>
        <taxon>Chaetothyriales</taxon>
        <taxon>Herpotrichiellaceae</taxon>
        <taxon>Cladophialophora</taxon>
    </lineage>
</organism>
<dbReference type="EMBL" id="AMGW01000004">
    <property type="protein sequence ID" value="EXJ58576.1"/>
    <property type="molecule type" value="Genomic_DNA"/>
</dbReference>
<comment type="caution">
    <text evidence="2">The sequence shown here is derived from an EMBL/GenBank/DDBJ whole genome shotgun (WGS) entry which is preliminary data.</text>
</comment>
<feature type="compositionally biased region" description="Basic and acidic residues" evidence="1">
    <location>
        <begin position="218"/>
        <end position="234"/>
    </location>
</feature>